<feature type="transmembrane region" description="Helical" evidence="7">
    <location>
        <begin position="102"/>
        <end position="122"/>
    </location>
</feature>
<evidence type="ECO:0000256" key="5">
    <source>
        <dbReference type="ARBA" id="ARBA00022989"/>
    </source>
</evidence>
<sequence>MLQRRALALLAICGSAFLAFLDTSIVNVSFPDIAASFPDADRAELSWVLDAYFIAMAALLVPAGGLGDRFGHKPLLLWGTALFVLTSIACAFAPTWEFLVGARAMQGVAAAVITPVSMALLLPEFPLERRAAAVGIWGAAAALAAGAGPPLGGLLIEFGDWRWIFLVNVPVGLLILAAGRAALRDTPRGTESGLPDLLGALLAAIGLGLLALAIIEGHNWGWGSPGTIACFVVAAILVAWLVRRCATHPQPLVEPALARIPSFVLGNLGTLLFAMAFFSMILGNILFLTGVWQYSVLTAGLAVLPGPLLTTVVAVPAGRLADRFGHRAVIVPGALIYAAGLLWLRGAGAEPDFLGTWLPGQCLVGIGIGLAFPALGAAAVTDVPAARYGSASAVVAAFRQFGAVLGTAVLIAVIGTSTTLGDALAASDRAFLFGIGAGLAAGVVALALRPAARTVEPAVEPAADFAVEPAAEPIEVKP</sequence>
<dbReference type="Gene3D" id="1.20.1250.20">
    <property type="entry name" value="MFS general substrate transporter like domains"/>
    <property type="match status" value="1"/>
</dbReference>
<feature type="transmembrane region" description="Helical" evidence="7">
    <location>
        <begin position="195"/>
        <end position="215"/>
    </location>
</feature>
<feature type="transmembrane region" description="Helical" evidence="7">
    <location>
        <begin position="162"/>
        <end position="183"/>
    </location>
</feature>
<feature type="transmembrane region" description="Helical" evidence="7">
    <location>
        <begin position="221"/>
        <end position="242"/>
    </location>
</feature>
<feature type="transmembrane region" description="Helical" evidence="7">
    <location>
        <begin position="294"/>
        <end position="316"/>
    </location>
</feature>
<dbReference type="Proteomes" id="UP001551695">
    <property type="component" value="Unassembled WGS sequence"/>
</dbReference>
<keyword evidence="2" id="KW-0813">Transport</keyword>
<keyword evidence="4 7" id="KW-0812">Transmembrane</keyword>
<evidence type="ECO:0000259" key="8">
    <source>
        <dbReference type="PROSITE" id="PS50850"/>
    </source>
</evidence>
<dbReference type="InterPro" id="IPR020846">
    <property type="entry name" value="MFS_dom"/>
</dbReference>
<dbReference type="InterPro" id="IPR011701">
    <property type="entry name" value="MFS"/>
</dbReference>
<dbReference type="SUPFAM" id="SSF103473">
    <property type="entry name" value="MFS general substrate transporter"/>
    <property type="match status" value="2"/>
</dbReference>
<organism evidence="9 10">
    <name type="scientific">Nocardia aurea</name>
    <dbReference type="NCBI Taxonomy" id="2144174"/>
    <lineage>
        <taxon>Bacteria</taxon>
        <taxon>Bacillati</taxon>
        <taxon>Actinomycetota</taxon>
        <taxon>Actinomycetes</taxon>
        <taxon>Mycobacteriales</taxon>
        <taxon>Nocardiaceae</taxon>
        <taxon>Nocardia</taxon>
    </lineage>
</organism>
<feature type="transmembrane region" description="Helical" evidence="7">
    <location>
        <begin position="263"/>
        <end position="288"/>
    </location>
</feature>
<feature type="transmembrane region" description="Helical" evidence="7">
    <location>
        <begin position="75"/>
        <end position="96"/>
    </location>
</feature>
<dbReference type="EMBL" id="JBFAKC010000006">
    <property type="protein sequence ID" value="MEV0709045.1"/>
    <property type="molecule type" value="Genomic_DNA"/>
</dbReference>
<dbReference type="CDD" id="cd17321">
    <property type="entry name" value="MFS_MMR_MDR_like"/>
    <property type="match status" value="1"/>
</dbReference>
<dbReference type="InterPro" id="IPR004638">
    <property type="entry name" value="EmrB-like"/>
</dbReference>
<dbReference type="PANTHER" id="PTHR42718">
    <property type="entry name" value="MAJOR FACILITATOR SUPERFAMILY MULTIDRUG TRANSPORTER MFSC"/>
    <property type="match status" value="1"/>
</dbReference>
<feature type="transmembrane region" description="Helical" evidence="7">
    <location>
        <begin position="45"/>
        <end position="63"/>
    </location>
</feature>
<keyword evidence="6 7" id="KW-0472">Membrane</keyword>
<evidence type="ECO:0000256" key="1">
    <source>
        <dbReference type="ARBA" id="ARBA00004651"/>
    </source>
</evidence>
<feature type="transmembrane region" description="Helical" evidence="7">
    <location>
        <begin position="358"/>
        <end position="380"/>
    </location>
</feature>
<evidence type="ECO:0000256" key="2">
    <source>
        <dbReference type="ARBA" id="ARBA00022448"/>
    </source>
</evidence>
<evidence type="ECO:0000313" key="10">
    <source>
        <dbReference type="Proteomes" id="UP001551695"/>
    </source>
</evidence>
<feature type="transmembrane region" description="Helical" evidence="7">
    <location>
        <begin position="430"/>
        <end position="448"/>
    </location>
</feature>
<keyword evidence="3" id="KW-1003">Cell membrane</keyword>
<accession>A0ABV3FUE8</accession>
<feature type="transmembrane region" description="Helical" evidence="7">
    <location>
        <begin position="401"/>
        <end position="424"/>
    </location>
</feature>
<feature type="transmembrane region" description="Helical" evidence="7">
    <location>
        <begin position="134"/>
        <end position="156"/>
    </location>
</feature>
<name>A0ABV3FUE8_9NOCA</name>
<comment type="caution">
    <text evidence="9">The sequence shown here is derived from an EMBL/GenBank/DDBJ whole genome shotgun (WGS) entry which is preliminary data.</text>
</comment>
<gene>
    <name evidence="9" type="ORF">AB0I48_15910</name>
</gene>
<keyword evidence="5 7" id="KW-1133">Transmembrane helix</keyword>
<evidence type="ECO:0000256" key="6">
    <source>
        <dbReference type="ARBA" id="ARBA00023136"/>
    </source>
</evidence>
<proteinExistence type="predicted"/>
<dbReference type="PANTHER" id="PTHR42718:SF48">
    <property type="entry name" value="CONSERVED TWO-DOMAIN MEMBRANE PROTEIN-RELATED"/>
    <property type="match status" value="1"/>
</dbReference>
<evidence type="ECO:0000256" key="3">
    <source>
        <dbReference type="ARBA" id="ARBA00022475"/>
    </source>
</evidence>
<comment type="subcellular location">
    <subcellularLocation>
        <location evidence="1">Cell membrane</location>
        <topology evidence="1">Multi-pass membrane protein</topology>
    </subcellularLocation>
</comment>
<evidence type="ECO:0000256" key="4">
    <source>
        <dbReference type="ARBA" id="ARBA00022692"/>
    </source>
</evidence>
<dbReference type="NCBIfam" id="TIGR00711">
    <property type="entry name" value="efflux_EmrB"/>
    <property type="match status" value="1"/>
</dbReference>
<feature type="domain" description="Major facilitator superfamily (MFS) profile" evidence="8">
    <location>
        <begin position="8"/>
        <end position="453"/>
    </location>
</feature>
<dbReference type="RefSeq" id="WP_357784284.1">
    <property type="nucleotide sequence ID" value="NZ_JBFAKC010000006.1"/>
</dbReference>
<protein>
    <submittedName>
        <fullName evidence="9">MFS transporter</fullName>
    </submittedName>
</protein>
<keyword evidence="10" id="KW-1185">Reference proteome</keyword>
<dbReference type="Pfam" id="PF07690">
    <property type="entry name" value="MFS_1"/>
    <property type="match status" value="2"/>
</dbReference>
<evidence type="ECO:0000256" key="7">
    <source>
        <dbReference type="SAM" id="Phobius"/>
    </source>
</evidence>
<dbReference type="PROSITE" id="PS50850">
    <property type="entry name" value="MFS"/>
    <property type="match status" value="1"/>
</dbReference>
<evidence type="ECO:0000313" key="9">
    <source>
        <dbReference type="EMBL" id="MEV0709045.1"/>
    </source>
</evidence>
<dbReference type="PRINTS" id="PR01036">
    <property type="entry name" value="TCRTETB"/>
</dbReference>
<dbReference type="Gene3D" id="1.20.1720.10">
    <property type="entry name" value="Multidrug resistance protein D"/>
    <property type="match status" value="1"/>
</dbReference>
<dbReference type="InterPro" id="IPR036259">
    <property type="entry name" value="MFS_trans_sf"/>
</dbReference>
<reference evidence="9 10" key="1">
    <citation type="submission" date="2024-06" db="EMBL/GenBank/DDBJ databases">
        <title>The Natural Products Discovery Center: Release of the First 8490 Sequenced Strains for Exploring Actinobacteria Biosynthetic Diversity.</title>
        <authorList>
            <person name="Kalkreuter E."/>
            <person name="Kautsar S.A."/>
            <person name="Yang D."/>
            <person name="Bader C.D."/>
            <person name="Teijaro C.N."/>
            <person name="Fluegel L."/>
            <person name="Davis C.M."/>
            <person name="Simpson J.R."/>
            <person name="Lauterbach L."/>
            <person name="Steele A.D."/>
            <person name="Gui C."/>
            <person name="Meng S."/>
            <person name="Li G."/>
            <person name="Viehrig K."/>
            <person name="Ye F."/>
            <person name="Su P."/>
            <person name="Kiefer A.F."/>
            <person name="Nichols A."/>
            <person name="Cepeda A.J."/>
            <person name="Yan W."/>
            <person name="Fan B."/>
            <person name="Jiang Y."/>
            <person name="Adhikari A."/>
            <person name="Zheng C.-J."/>
            <person name="Schuster L."/>
            <person name="Cowan T.M."/>
            <person name="Smanski M.J."/>
            <person name="Chevrette M.G."/>
            <person name="De Carvalho L.P.S."/>
            <person name="Shen B."/>
        </authorList>
    </citation>
    <scope>NUCLEOTIDE SEQUENCE [LARGE SCALE GENOMIC DNA]</scope>
    <source>
        <strain evidence="9 10">NPDC050403</strain>
    </source>
</reference>
<feature type="transmembrane region" description="Helical" evidence="7">
    <location>
        <begin position="328"/>
        <end position="346"/>
    </location>
</feature>